<evidence type="ECO:0000313" key="1">
    <source>
        <dbReference type="EMBL" id="KZV34526.1"/>
    </source>
</evidence>
<name>A0A2Z7BRI1_9LAMI</name>
<sequence>MSYVSPSSSSEGSTRRFDLHIVYRPDPQPAAARTPRLHQPSAVTHLFYVYVRKATNTEFNVVVLGRDLIFDWMIHSLNNFAHVSKYASESVCIGAKMSKVNSAQELQFRTKLSKDNSAQGFQIRAKLIKDKSARDIYDQIRAMLIKDKQIIFGRSTRSLVNRSDNDIISAQIRKQFRYDQIREKFAQLKDSA</sequence>
<protein>
    <submittedName>
        <fullName evidence="1">Uncharacterized protein</fullName>
    </submittedName>
</protein>
<dbReference type="AlphaFoldDB" id="A0A2Z7BRI1"/>
<gene>
    <name evidence="1" type="ORF">F511_21763</name>
</gene>
<dbReference type="Proteomes" id="UP000250235">
    <property type="component" value="Unassembled WGS sequence"/>
</dbReference>
<keyword evidence="2" id="KW-1185">Reference proteome</keyword>
<evidence type="ECO:0000313" key="2">
    <source>
        <dbReference type="Proteomes" id="UP000250235"/>
    </source>
</evidence>
<reference evidence="1 2" key="1">
    <citation type="journal article" date="2015" name="Proc. Natl. Acad. Sci. U.S.A.">
        <title>The resurrection genome of Boea hygrometrica: A blueprint for survival of dehydration.</title>
        <authorList>
            <person name="Xiao L."/>
            <person name="Yang G."/>
            <person name="Zhang L."/>
            <person name="Yang X."/>
            <person name="Zhao S."/>
            <person name="Ji Z."/>
            <person name="Zhou Q."/>
            <person name="Hu M."/>
            <person name="Wang Y."/>
            <person name="Chen M."/>
            <person name="Xu Y."/>
            <person name="Jin H."/>
            <person name="Xiao X."/>
            <person name="Hu G."/>
            <person name="Bao F."/>
            <person name="Hu Y."/>
            <person name="Wan P."/>
            <person name="Li L."/>
            <person name="Deng X."/>
            <person name="Kuang T."/>
            <person name="Xiang C."/>
            <person name="Zhu J.K."/>
            <person name="Oliver M.J."/>
            <person name="He Y."/>
        </authorList>
    </citation>
    <scope>NUCLEOTIDE SEQUENCE [LARGE SCALE GENOMIC DNA]</scope>
    <source>
        <strain evidence="2">cv. XS01</strain>
    </source>
</reference>
<accession>A0A2Z7BRI1</accession>
<dbReference type="EMBL" id="KV005045">
    <property type="protein sequence ID" value="KZV34526.1"/>
    <property type="molecule type" value="Genomic_DNA"/>
</dbReference>
<proteinExistence type="predicted"/>
<organism evidence="1 2">
    <name type="scientific">Dorcoceras hygrometricum</name>
    <dbReference type="NCBI Taxonomy" id="472368"/>
    <lineage>
        <taxon>Eukaryota</taxon>
        <taxon>Viridiplantae</taxon>
        <taxon>Streptophyta</taxon>
        <taxon>Embryophyta</taxon>
        <taxon>Tracheophyta</taxon>
        <taxon>Spermatophyta</taxon>
        <taxon>Magnoliopsida</taxon>
        <taxon>eudicotyledons</taxon>
        <taxon>Gunneridae</taxon>
        <taxon>Pentapetalae</taxon>
        <taxon>asterids</taxon>
        <taxon>lamiids</taxon>
        <taxon>Lamiales</taxon>
        <taxon>Gesneriaceae</taxon>
        <taxon>Didymocarpoideae</taxon>
        <taxon>Trichosporeae</taxon>
        <taxon>Loxocarpinae</taxon>
        <taxon>Dorcoceras</taxon>
    </lineage>
</organism>